<dbReference type="GO" id="GO:0043565">
    <property type="term" value="F:sequence-specific DNA binding"/>
    <property type="evidence" value="ECO:0007669"/>
    <property type="project" value="InterPro"/>
</dbReference>
<dbReference type="InterPro" id="IPR010921">
    <property type="entry name" value="Trp_repressor/repl_initiator"/>
</dbReference>
<evidence type="ECO:0000313" key="1">
    <source>
        <dbReference type="EMBL" id="MDP9972187.1"/>
    </source>
</evidence>
<dbReference type="Proteomes" id="UP001224845">
    <property type="component" value="Unassembled WGS sequence"/>
</dbReference>
<evidence type="ECO:0000313" key="2">
    <source>
        <dbReference type="Proteomes" id="UP001224845"/>
    </source>
</evidence>
<comment type="caution">
    <text evidence="1">The sequence shown here is derived from an EMBL/GenBank/DDBJ whole genome shotgun (WGS) entry which is preliminary data.</text>
</comment>
<dbReference type="AlphaFoldDB" id="A0AAW8EJL2"/>
<dbReference type="SUPFAM" id="SSF48295">
    <property type="entry name" value="TrpR-like"/>
    <property type="match status" value="1"/>
</dbReference>
<sequence>MNDVDTIDGVVKRATGRKHSAQFKAQVMEACSQPDASAAAIARLYNLNANVVHRWRADQRKALAQQSPAAPALPQPAFVPIGVQPETEMPLRDIRIELQRGGTTAVVYWPAEPASSCAAWLREWLR</sequence>
<reference evidence="1" key="1">
    <citation type="submission" date="2023-07" db="EMBL/GenBank/DDBJ databases">
        <title>Sorghum-associated microbial communities from plants grown in Nebraska, USA.</title>
        <authorList>
            <person name="Schachtman D."/>
        </authorList>
    </citation>
    <scope>NUCLEOTIDE SEQUENCE</scope>
    <source>
        <strain evidence="1">DS3315</strain>
    </source>
</reference>
<dbReference type="RefSeq" id="WP_307594782.1">
    <property type="nucleotide sequence ID" value="NZ_JAUSRV010000008.1"/>
</dbReference>
<accession>A0AAW8EJL2</accession>
<proteinExistence type="predicted"/>
<protein>
    <submittedName>
        <fullName evidence="1">Transposase</fullName>
    </submittedName>
</protein>
<name>A0AAW8EJL2_VARPD</name>
<gene>
    <name evidence="1" type="ORF">J2W39_003429</name>
</gene>
<organism evidence="1 2">
    <name type="scientific">Variovorax paradoxus</name>
    <dbReference type="NCBI Taxonomy" id="34073"/>
    <lineage>
        <taxon>Bacteria</taxon>
        <taxon>Pseudomonadati</taxon>
        <taxon>Pseudomonadota</taxon>
        <taxon>Betaproteobacteria</taxon>
        <taxon>Burkholderiales</taxon>
        <taxon>Comamonadaceae</taxon>
        <taxon>Variovorax</taxon>
    </lineage>
</organism>
<dbReference type="EMBL" id="JAUSRV010000008">
    <property type="protein sequence ID" value="MDP9972187.1"/>
    <property type="molecule type" value="Genomic_DNA"/>
</dbReference>